<sequence>MDNRLVLMDQAFYAGHQAAGQNEVMQVAWIYERPIDMDKLKRFHHDLAYGLLGRRIERSPLPFGRYRWVWDKQPTELDVAESPRPRSELADWLEERSQLPIDPERGPGWRLSVVSFTDGTAAATLVISHYVVDGIGAVVGVALASMGDTSGQGYPPPRSRRTLQAILEDTVDTAREIPAVAKSLVAAAKEARRRRTDDSRQQPTAPPPALTSTADTSVTVPSAWVRMDMDVWNARAEALGGSGSTLAVALTAKLDELMGRSHGDTNDVKVLLLVNERTLGDVRAVAVSFARLSIDPSDLTSDLTAARTAVKKGLAELKETRDESTQFVALTPFTPRRAWIQLVEHALNDPDQPAVCSNLGDTGPAVIRPDGEPCDSAFARGTSQHMTQQWLDRIGSQLNLYFGTSVEMNKVGLHIRGYHPGSVTTKAELMDLVERTLHEFGLTGLID</sequence>
<accession>A0A6N4WCR5</accession>
<protein>
    <recommendedName>
        <fullName evidence="4">Diacylglycerol O-acyltransferase</fullName>
    </recommendedName>
</protein>
<dbReference type="RefSeq" id="WP_163804379.1">
    <property type="nucleotide sequence ID" value="NZ_AP022620.1"/>
</dbReference>
<dbReference type="Proteomes" id="UP000467249">
    <property type="component" value="Chromosome"/>
</dbReference>
<dbReference type="Gene3D" id="3.30.559.10">
    <property type="entry name" value="Chloramphenicol acetyltransferase-like domain"/>
    <property type="match status" value="1"/>
</dbReference>
<dbReference type="SUPFAM" id="SSF52777">
    <property type="entry name" value="CoA-dependent acyltransferases"/>
    <property type="match status" value="1"/>
</dbReference>
<dbReference type="EMBL" id="AP022620">
    <property type="protein sequence ID" value="BBZ77001.1"/>
    <property type="molecule type" value="Genomic_DNA"/>
</dbReference>
<dbReference type="KEGG" id="many:MANY_23380"/>
<dbReference type="AlphaFoldDB" id="A0A6N4WCR5"/>
<evidence type="ECO:0000313" key="3">
    <source>
        <dbReference type="Proteomes" id="UP000467249"/>
    </source>
</evidence>
<proteinExistence type="predicted"/>
<evidence type="ECO:0008006" key="4">
    <source>
        <dbReference type="Google" id="ProtNLM"/>
    </source>
</evidence>
<evidence type="ECO:0000256" key="1">
    <source>
        <dbReference type="SAM" id="MobiDB-lite"/>
    </source>
</evidence>
<gene>
    <name evidence="2" type="ORF">MANY_23380</name>
</gene>
<evidence type="ECO:0000313" key="2">
    <source>
        <dbReference type="EMBL" id="BBZ77001.1"/>
    </source>
</evidence>
<feature type="region of interest" description="Disordered" evidence="1">
    <location>
        <begin position="188"/>
        <end position="217"/>
    </location>
</feature>
<name>A0A6N4WCR5_9MYCO</name>
<reference evidence="2 3" key="1">
    <citation type="journal article" date="2019" name="Emerg. Microbes Infect.">
        <title>Comprehensive subspecies identification of 175 nontuberculous mycobacteria species based on 7547 genomic profiles.</title>
        <authorList>
            <person name="Matsumoto Y."/>
            <person name="Kinjo T."/>
            <person name="Motooka D."/>
            <person name="Nabeya D."/>
            <person name="Jung N."/>
            <person name="Uechi K."/>
            <person name="Horii T."/>
            <person name="Iida T."/>
            <person name="Fujita J."/>
            <person name="Nakamura S."/>
        </authorList>
    </citation>
    <scope>NUCLEOTIDE SEQUENCE [LARGE SCALE GENOMIC DNA]</scope>
    <source>
        <strain evidence="2 3">JCM 30275</strain>
    </source>
</reference>
<dbReference type="InterPro" id="IPR023213">
    <property type="entry name" value="CAT-like_dom_sf"/>
</dbReference>
<keyword evidence="3" id="KW-1185">Reference proteome</keyword>
<organism evidence="2 3">
    <name type="scientific">Mycolicibacterium anyangense</name>
    <dbReference type="NCBI Taxonomy" id="1431246"/>
    <lineage>
        <taxon>Bacteria</taxon>
        <taxon>Bacillati</taxon>
        <taxon>Actinomycetota</taxon>
        <taxon>Actinomycetes</taxon>
        <taxon>Mycobacteriales</taxon>
        <taxon>Mycobacteriaceae</taxon>
        <taxon>Mycolicibacterium</taxon>
    </lineage>
</organism>